<dbReference type="Proteomes" id="UP000289238">
    <property type="component" value="Unassembled WGS sequence"/>
</dbReference>
<dbReference type="OrthoDB" id="1175351at2"/>
<evidence type="ECO:0000313" key="2">
    <source>
        <dbReference type="Proteomes" id="UP000289238"/>
    </source>
</evidence>
<dbReference type="EMBL" id="QOVM01000002">
    <property type="protein sequence ID" value="RXG23726.1"/>
    <property type="molecule type" value="Genomic_DNA"/>
</dbReference>
<evidence type="ECO:0000313" key="1">
    <source>
        <dbReference type="EMBL" id="RXG23726.1"/>
    </source>
</evidence>
<dbReference type="AlphaFoldDB" id="A0A4Q0PBJ0"/>
<protein>
    <submittedName>
        <fullName evidence="1">Uncharacterized protein</fullName>
    </submittedName>
</protein>
<comment type="caution">
    <text evidence="1">The sequence shown here is derived from an EMBL/GenBank/DDBJ whole genome shotgun (WGS) entry which is preliminary data.</text>
</comment>
<accession>A0A4Q0PBJ0</accession>
<sequence>MTYTLSQQLSKQQLAGLVFKEVFRTATDKPGFFHINLGSDSSSKALRSLMVTLKNELSLLSLVHFKKSLAYHWLVRFDQQVNTPFHIDNAGDQSFLMLGYEPSEIASELSFADFHRYAKADLKTSENYLNTFQPVFKAEESQLAPFTTTLNSFKKDSYNLVIINNSHPRSTETLGVFHKAHIKHCDLQKSRIVNSMLINMVDESFENKTEPSETNFIDTSIISK</sequence>
<keyword evidence="2" id="KW-1185">Reference proteome</keyword>
<organism evidence="1 2">
    <name type="scientific">Leeuwenhoekiella aequorea</name>
    <dbReference type="NCBI Taxonomy" id="283736"/>
    <lineage>
        <taxon>Bacteria</taxon>
        <taxon>Pseudomonadati</taxon>
        <taxon>Bacteroidota</taxon>
        <taxon>Flavobacteriia</taxon>
        <taxon>Flavobacteriales</taxon>
        <taxon>Flavobacteriaceae</taxon>
        <taxon>Leeuwenhoekiella</taxon>
    </lineage>
</organism>
<name>A0A4Q0PBJ0_9FLAO</name>
<dbReference type="RefSeq" id="WP_128757231.1">
    <property type="nucleotide sequence ID" value="NZ_QOVM01000002.1"/>
</dbReference>
<reference evidence="1 2" key="1">
    <citation type="submission" date="2018-07" db="EMBL/GenBank/DDBJ databases">
        <title>Leeuwenhoekiella genomics.</title>
        <authorList>
            <person name="Tahon G."/>
            <person name="Willems A."/>
        </authorList>
    </citation>
    <scope>NUCLEOTIDE SEQUENCE [LARGE SCALE GENOMIC DNA]</scope>
    <source>
        <strain evidence="1 2">LMG 22550</strain>
    </source>
</reference>
<proteinExistence type="predicted"/>
<gene>
    <name evidence="1" type="ORF">DSM00_1342</name>
</gene>